<reference evidence="2 3" key="1">
    <citation type="journal article" date="2023" name="bioRxiv">
        <title>Conserved and derived expression patterns and positive selection on dental genes reveal complex evolutionary context of ever-growing rodent molars.</title>
        <authorList>
            <person name="Calamari Z.T."/>
            <person name="Song A."/>
            <person name="Cohen E."/>
            <person name="Akter M."/>
            <person name="Roy R.D."/>
            <person name="Hallikas O."/>
            <person name="Christensen M.M."/>
            <person name="Li P."/>
            <person name="Marangoni P."/>
            <person name="Jernvall J."/>
            <person name="Klein O.D."/>
        </authorList>
    </citation>
    <scope>NUCLEOTIDE SEQUENCE [LARGE SCALE GENOMIC DNA]</scope>
    <source>
        <strain evidence="2">V071</strain>
    </source>
</reference>
<comment type="caution">
    <text evidence="2">The sequence shown here is derived from an EMBL/GenBank/DDBJ whole genome shotgun (WGS) entry which is preliminary data.</text>
</comment>
<dbReference type="AlphaFoldDB" id="A0AAW0HSY7"/>
<feature type="compositionally biased region" description="Basic and acidic residues" evidence="1">
    <location>
        <begin position="53"/>
        <end position="62"/>
    </location>
</feature>
<proteinExistence type="predicted"/>
<evidence type="ECO:0000256" key="1">
    <source>
        <dbReference type="SAM" id="MobiDB-lite"/>
    </source>
</evidence>
<dbReference type="EMBL" id="JBBHLL010000349">
    <property type="protein sequence ID" value="KAK7805157.1"/>
    <property type="molecule type" value="Genomic_DNA"/>
</dbReference>
<protein>
    <submittedName>
        <fullName evidence="2">Uncharacterized protein</fullName>
    </submittedName>
</protein>
<keyword evidence="3" id="KW-1185">Reference proteome</keyword>
<name>A0AAW0HSY7_MYOGA</name>
<organism evidence="2 3">
    <name type="scientific">Myodes glareolus</name>
    <name type="common">Bank vole</name>
    <name type="synonym">Clethrionomys glareolus</name>
    <dbReference type="NCBI Taxonomy" id="447135"/>
    <lineage>
        <taxon>Eukaryota</taxon>
        <taxon>Metazoa</taxon>
        <taxon>Chordata</taxon>
        <taxon>Craniata</taxon>
        <taxon>Vertebrata</taxon>
        <taxon>Euteleostomi</taxon>
        <taxon>Mammalia</taxon>
        <taxon>Eutheria</taxon>
        <taxon>Euarchontoglires</taxon>
        <taxon>Glires</taxon>
        <taxon>Rodentia</taxon>
        <taxon>Myomorpha</taxon>
        <taxon>Muroidea</taxon>
        <taxon>Cricetidae</taxon>
        <taxon>Arvicolinae</taxon>
        <taxon>Myodes</taxon>
    </lineage>
</organism>
<feature type="region of interest" description="Disordered" evidence="1">
    <location>
        <begin position="39"/>
        <end position="62"/>
    </location>
</feature>
<dbReference type="Proteomes" id="UP001488838">
    <property type="component" value="Unassembled WGS sequence"/>
</dbReference>
<evidence type="ECO:0000313" key="2">
    <source>
        <dbReference type="EMBL" id="KAK7805157.1"/>
    </source>
</evidence>
<sequence length="62" mass="6339">MGIALGSSVLTPRGPAFCLLSPGLPRGSAVGGVLTVRVSPAHPSPAHLRNPRPPRERGPAHD</sequence>
<accession>A0AAW0HSY7</accession>
<feature type="non-terminal residue" evidence="2">
    <location>
        <position position="62"/>
    </location>
</feature>
<gene>
    <name evidence="2" type="ORF">U0070_004283</name>
</gene>
<evidence type="ECO:0000313" key="3">
    <source>
        <dbReference type="Proteomes" id="UP001488838"/>
    </source>
</evidence>